<dbReference type="EMBL" id="QGTQ01000021">
    <property type="protein sequence ID" value="PWV97454.1"/>
    <property type="molecule type" value="Genomic_DNA"/>
</dbReference>
<protein>
    <submittedName>
        <fullName evidence="1">Uncharacterized protein</fullName>
    </submittedName>
</protein>
<dbReference type="Proteomes" id="UP000246635">
    <property type="component" value="Unassembled WGS sequence"/>
</dbReference>
<sequence length="93" mass="10618">MDAKRLEIARNYNTVIGDLVVEECLQHIDQQQAEIERLNRAYTLLVGSLQWYGSHQIYRSDSLHPSEIMQDEGKFACDALGEAQRIKDGETHG</sequence>
<evidence type="ECO:0000313" key="1">
    <source>
        <dbReference type="EMBL" id="PWV97454.1"/>
    </source>
</evidence>
<organism evidence="1 2">
    <name type="scientific">Paenibacillus cellulosilyticus</name>
    <dbReference type="NCBI Taxonomy" id="375489"/>
    <lineage>
        <taxon>Bacteria</taxon>
        <taxon>Bacillati</taxon>
        <taxon>Bacillota</taxon>
        <taxon>Bacilli</taxon>
        <taxon>Bacillales</taxon>
        <taxon>Paenibacillaceae</taxon>
        <taxon>Paenibacillus</taxon>
    </lineage>
</organism>
<dbReference type="AlphaFoldDB" id="A0A2V2YQ13"/>
<accession>A0A2V2YQ13</accession>
<reference evidence="1 2" key="1">
    <citation type="submission" date="2018-05" db="EMBL/GenBank/DDBJ databases">
        <title>Genomic Encyclopedia of Type Strains, Phase III (KMG-III): the genomes of soil and plant-associated and newly described type strains.</title>
        <authorList>
            <person name="Whitman W."/>
        </authorList>
    </citation>
    <scope>NUCLEOTIDE SEQUENCE [LARGE SCALE GENOMIC DNA]</scope>
    <source>
        <strain evidence="1 2">CECT 5696</strain>
    </source>
</reference>
<keyword evidence="2" id="KW-1185">Reference proteome</keyword>
<name>A0A2V2YQ13_9BACL</name>
<comment type="caution">
    <text evidence="1">The sequence shown here is derived from an EMBL/GenBank/DDBJ whole genome shotgun (WGS) entry which is preliminary data.</text>
</comment>
<evidence type="ECO:0000313" key="2">
    <source>
        <dbReference type="Proteomes" id="UP000246635"/>
    </source>
</evidence>
<proteinExistence type="predicted"/>
<gene>
    <name evidence="1" type="ORF">DFQ01_12198</name>
</gene>